<evidence type="ECO:0000313" key="2">
    <source>
        <dbReference type="Proteomes" id="UP001629113"/>
    </source>
</evidence>
<dbReference type="EMBL" id="JBFCZG010000008">
    <property type="protein sequence ID" value="KAL3418775.1"/>
    <property type="molecule type" value="Genomic_DNA"/>
</dbReference>
<keyword evidence="2" id="KW-1185">Reference proteome</keyword>
<proteinExistence type="predicted"/>
<organism evidence="1 2">
    <name type="scientific">Phlyctema vagabunda</name>
    <dbReference type="NCBI Taxonomy" id="108571"/>
    <lineage>
        <taxon>Eukaryota</taxon>
        <taxon>Fungi</taxon>
        <taxon>Dikarya</taxon>
        <taxon>Ascomycota</taxon>
        <taxon>Pezizomycotina</taxon>
        <taxon>Leotiomycetes</taxon>
        <taxon>Helotiales</taxon>
        <taxon>Dermateaceae</taxon>
        <taxon>Phlyctema</taxon>
    </lineage>
</organism>
<name>A0ABR4P646_9HELO</name>
<accession>A0ABR4P646</accession>
<sequence length="235" mass="27060">MAEKLREAVGNITAPDKWGFRIYRCDYTSQETWDKFLSLIKEDAREVLEEYGTAECFNTLGWNVIENKEALNGKSWKEVKASIHDPWVLAELEKERKEGRDREWGDHLSEAVILQNRVEMHPEYEFFIFADETSVNSVVDCDKNATRSAPGGYYITIVQSDLVSKQGGWLDDWDSQDEEFEGVPRPEPDKTDPEQKKALVNNFKAWRLAEAYVALVNGCWHEGFEGVESGITELR</sequence>
<comment type="caution">
    <text evidence="1">The sequence shown here is derived from an EMBL/GenBank/DDBJ whole genome shotgun (WGS) entry which is preliminary data.</text>
</comment>
<evidence type="ECO:0000313" key="1">
    <source>
        <dbReference type="EMBL" id="KAL3418775.1"/>
    </source>
</evidence>
<gene>
    <name evidence="1" type="ORF">PVAG01_08997</name>
</gene>
<protein>
    <submittedName>
        <fullName evidence="1">Uncharacterized protein</fullName>
    </submittedName>
</protein>
<reference evidence="1 2" key="1">
    <citation type="submission" date="2024-06" db="EMBL/GenBank/DDBJ databases">
        <title>Complete genome of Phlyctema vagabunda strain 19-DSS-EL-015.</title>
        <authorList>
            <person name="Fiorenzani C."/>
        </authorList>
    </citation>
    <scope>NUCLEOTIDE SEQUENCE [LARGE SCALE GENOMIC DNA]</scope>
    <source>
        <strain evidence="1 2">19-DSS-EL-015</strain>
    </source>
</reference>
<dbReference type="Proteomes" id="UP001629113">
    <property type="component" value="Unassembled WGS sequence"/>
</dbReference>